<dbReference type="AlphaFoldDB" id="A0A4R1HWF9"/>
<gene>
    <name evidence="2" type="ORF">EV378_0887</name>
</gene>
<evidence type="ECO:0000313" key="2">
    <source>
        <dbReference type="EMBL" id="TCK25090.1"/>
    </source>
</evidence>
<accession>A0A4R1HWF9</accession>
<dbReference type="RefSeq" id="WP_132421434.1">
    <property type="nucleotide sequence ID" value="NZ_SMFZ01000001.1"/>
</dbReference>
<protein>
    <submittedName>
        <fullName evidence="2">Uncharacterized protein</fullName>
    </submittedName>
</protein>
<sequence length="62" mass="6734">MTSSTDVSTRPSLASALLRAWRAWHEHEQLLPTGPVSAGPWAGSPEHDADEPRVRHDLHAAA</sequence>
<evidence type="ECO:0000313" key="3">
    <source>
        <dbReference type="Proteomes" id="UP000295560"/>
    </source>
</evidence>
<feature type="compositionally biased region" description="Basic and acidic residues" evidence="1">
    <location>
        <begin position="45"/>
        <end position="62"/>
    </location>
</feature>
<dbReference type="Proteomes" id="UP000295560">
    <property type="component" value="Unassembled WGS sequence"/>
</dbReference>
<name>A0A4R1HWF9_PSEEN</name>
<feature type="region of interest" description="Disordered" evidence="1">
    <location>
        <begin position="31"/>
        <end position="62"/>
    </location>
</feature>
<reference evidence="2 3" key="1">
    <citation type="submission" date="2019-03" db="EMBL/GenBank/DDBJ databases">
        <title>Sequencing the genomes of 1000 actinobacteria strains.</title>
        <authorList>
            <person name="Klenk H.-P."/>
        </authorList>
    </citation>
    <scope>NUCLEOTIDE SEQUENCE [LARGE SCALE GENOMIC DNA]</scope>
    <source>
        <strain evidence="2 3">DSM 44969</strain>
    </source>
</reference>
<dbReference type="EMBL" id="SMFZ01000001">
    <property type="protein sequence ID" value="TCK25090.1"/>
    <property type="molecule type" value="Genomic_DNA"/>
</dbReference>
<keyword evidence="3" id="KW-1185">Reference proteome</keyword>
<proteinExistence type="predicted"/>
<organism evidence="2 3">
    <name type="scientific">Pseudonocardia endophytica</name>
    <dbReference type="NCBI Taxonomy" id="401976"/>
    <lineage>
        <taxon>Bacteria</taxon>
        <taxon>Bacillati</taxon>
        <taxon>Actinomycetota</taxon>
        <taxon>Actinomycetes</taxon>
        <taxon>Pseudonocardiales</taxon>
        <taxon>Pseudonocardiaceae</taxon>
        <taxon>Pseudonocardia</taxon>
    </lineage>
</organism>
<evidence type="ECO:0000256" key="1">
    <source>
        <dbReference type="SAM" id="MobiDB-lite"/>
    </source>
</evidence>
<comment type="caution">
    <text evidence="2">The sequence shown here is derived from an EMBL/GenBank/DDBJ whole genome shotgun (WGS) entry which is preliminary data.</text>
</comment>